<dbReference type="Proteomes" id="UP000481153">
    <property type="component" value="Unassembled WGS sequence"/>
</dbReference>
<dbReference type="OrthoDB" id="6431331at2759"/>
<dbReference type="Gene3D" id="3.40.50.1820">
    <property type="entry name" value="alpha/beta hydrolase"/>
    <property type="match status" value="1"/>
</dbReference>
<evidence type="ECO:0000313" key="2">
    <source>
        <dbReference type="Proteomes" id="UP000481153"/>
    </source>
</evidence>
<dbReference type="SUPFAM" id="SSF53474">
    <property type="entry name" value="alpha/beta-Hydrolases"/>
    <property type="match status" value="1"/>
</dbReference>
<dbReference type="AlphaFoldDB" id="A0A6G0WKB1"/>
<protein>
    <recommendedName>
        <fullName evidence="3">AB hydrolase-1 domain-containing protein</fullName>
    </recommendedName>
</protein>
<dbReference type="InterPro" id="IPR029058">
    <property type="entry name" value="AB_hydrolase_fold"/>
</dbReference>
<sequence length="159" mass="17563">MADGVLHGVALLNSAGFRPHSTHWSHDQVVAMAKMSAGSPVGRQKLIRLLRPFLLKTGVPPSILDDEIAYSFQRTVLSDYAIIRANVQELVKRQMPFFIANAADDPIIKRDICDELVAVVSPQVHLQLETGGHNIQKSRAHEIATALQDWIATPQPSRL</sequence>
<proteinExistence type="predicted"/>
<keyword evidence="2" id="KW-1185">Reference proteome</keyword>
<organism evidence="1 2">
    <name type="scientific">Aphanomyces euteiches</name>
    <dbReference type="NCBI Taxonomy" id="100861"/>
    <lineage>
        <taxon>Eukaryota</taxon>
        <taxon>Sar</taxon>
        <taxon>Stramenopiles</taxon>
        <taxon>Oomycota</taxon>
        <taxon>Saprolegniomycetes</taxon>
        <taxon>Saprolegniales</taxon>
        <taxon>Verrucalvaceae</taxon>
        <taxon>Aphanomyces</taxon>
    </lineage>
</organism>
<name>A0A6G0WKB1_9STRA</name>
<evidence type="ECO:0008006" key="3">
    <source>
        <dbReference type="Google" id="ProtNLM"/>
    </source>
</evidence>
<gene>
    <name evidence="1" type="ORF">Ae201684_014329</name>
</gene>
<accession>A0A6G0WKB1</accession>
<comment type="caution">
    <text evidence="1">The sequence shown here is derived from an EMBL/GenBank/DDBJ whole genome shotgun (WGS) entry which is preliminary data.</text>
</comment>
<reference evidence="1 2" key="1">
    <citation type="submission" date="2019-07" db="EMBL/GenBank/DDBJ databases">
        <title>Genomics analysis of Aphanomyces spp. identifies a new class of oomycete effector associated with host adaptation.</title>
        <authorList>
            <person name="Gaulin E."/>
        </authorList>
    </citation>
    <scope>NUCLEOTIDE SEQUENCE [LARGE SCALE GENOMIC DNA]</scope>
    <source>
        <strain evidence="1 2">ATCC 201684</strain>
    </source>
</reference>
<dbReference type="VEuPathDB" id="FungiDB:AeMF1_009176"/>
<evidence type="ECO:0000313" key="1">
    <source>
        <dbReference type="EMBL" id="KAF0727705.1"/>
    </source>
</evidence>
<dbReference type="EMBL" id="VJMJ01000191">
    <property type="protein sequence ID" value="KAF0727705.1"/>
    <property type="molecule type" value="Genomic_DNA"/>
</dbReference>